<dbReference type="eggNOG" id="COG2002">
    <property type="taxonomic scope" value="Bacteria"/>
</dbReference>
<dbReference type="Gene3D" id="2.10.260.10">
    <property type="match status" value="1"/>
</dbReference>
<evidence type="ECO:0000313" key="2">
    <source>
        <dbReference type="EMBL" id="CCD30179.1"/>
    </source>
</evidence>
<proteinExistence type="predicted"/>
<comment type="caution">
    <text evidence="2">The sequence shown here is derived from an EMBL/GenBank/DDBJ whole genome shotgun (WGS) entry which is preliminary data.</text>
</comment>
<gene>
    <name evidence="2" type="ORF">CAGGBEG34_40025</name>
</gene>
<dbReference type="GO" id="GO:0003677">
    <property type="term" value="F:DNA binding"/>
    <property type="evidence" value="ECO:0007669"/>
    <property type="project" value="InterPro"/>
</dbReference>
<organism evidence="2 3">
    <name type="scientific">Candidatus Glomeribacter gigasporarum BEG34</name>
    <dbReference type="NCBI Taxonomy" id="1070319"/>
    <lineage>
        <taxon>Bacteria</taxon>
        <taxon>Pseudomonadati</taxon>
        <taxon>Pseudomonadota</taxon>
        <taxon>Betaproteobacteria</taxon>
        <taxon>Burkholderiales</taxon>
        <taxon>Burkholderiaceae</taxon>
        <taxon>Candidatus Glomeribacter</taxon>
    </lineage>
</organism>
<accession>G2JBM5</accession>
<evidence type="ECO:0000259" key="1">
    <source>
        <dbReference type="SMART" id="SM00966"/>
    </source>
</evidence>
<reference evidence="2 3" key="1">
    <citation type="submission" date="2011-08" db="EMBL/GenBank/DDBJ databases">
        <title>The genome of the obligate endobacterium of an arbuscular mycorrhizal fungus reveals an interphylum network of nutritional interactions.</title>
        <authorList>
            <person name="Ghignone S."/>
            <person name="Salvioli A."/>
            <person name="Anca I."/>
            <person name="Lumini E."/>
            <person name="Ortu G."/>
            <person name="Petiti L."/>
            <person name="Cruveiller S."/>
            <person name="Bianciotto V."/>
            <person name="Piffanelli P."/>
            <person name="Lanfranco L."/>
            <person name="Bonfante P."/>
        </authorList>
    </citation>
    <scope>NUCLEOTIDE SEQUENCE [LARGE SCALE GENOMIC DNA]</scope>
    <source>
        <strain evidence="2 3">BEG34</strain>
    </source>
</reference>
<dbReference type="InterPro" id="IPR007159">
    <property type="entry name" value="SpoVT-AbrB_dom"/>
</dbReference>
<keyword evidence="3" id="KW-1185">Reference proteome</keyword>
<dbReference type="InterPro" id="IPR037914">
    <property type="entry name" value="SpoVT-AbrB_sf"/>
</dbReference>
<dbReference type="SUPFAM" id="SSF89447">
    <property type="entry name" value="AbrB/MazE/MraZ-like"/>
    <property type="match status" value="1"/>
</dbReference>
<dbReference type="STRING" id="1070319.CAGGBEG34_40025"/>
<dbReference type="RefSeq" id="WP_006683240.1">
    <property type="nucleotide sequence ID" value="NZ_CAFB01000069.1"/>
</dbReference>
<dbReference type="EMBL" id="CAFB01000069">
    <property type="protein sequence ID" value="CCD30179.1"/>
    <property type="molecule type" value="Genomic_DNA"/>
</dbReference>
<sequence length="93" mass="10297">MKYSKESDNLYFLMKSKGENMARVSAKRQITLPIELCAIAAIQIGDEVETYVDRQGVISIVKKIPGAAKGLLKDIPVNKRLTDEESLQSALNT</sequence>
<feature type="domain" description="SpoVT-AbrB" evidence="1">
    <location>
        <begin position="22"/>
        <end position="68"/>
    </location>
</feature>
<dbReference type="Proteomes" id="UP000054051">
    <property type="component" value="Unassembled WGS sequence"/>
</dbReference>
<protein>
    <recommendedName>
        <fullName evidence="1">SpoVT-AbrB domain-containing protein</fullName>
    </recommendedName>
</protein>
<dbReference type="SMART" id="SM00966">
    <property type="entry name" value="SpoVT_AbrB"/>
    <property type="match status" value="1"/>
</dbReference>
<dbReference type="AlphaFoldDB" id="G2JBM5"/>
<evidence type="ECO:0000313" key="3">
    <source>
        <dbReference type="Proteomes" id="UP000054051"/>
    </source>
</evidence>
<name>G2JBM5_9BURK</name>